<dbReference type="AlphaFoldDB" id="A0A6J6TDX4"/>
<organism evidence="2">
    <name type="scientific">freshwater metagenome</name>
    <dbReference type="NCBI Taxonomy" id="449393"/>
    <lineage>
        <taxon>unclassified sequences</taxon>
        <taxon>metagenomes</taxon>
        <taxon>ecological metagenomes</taxon>
    </lineage>
</organism>
<gene>
    <name evidence="2" type="ORF">UFOPK2809_00613</name>
</gene>
<proteinExistence type="predicted"/>
<dbReference type="PROSITE" id="PS51257">
    <property type="entry name" value="PROKAR_LIPOPROTEIN"/>
    <property type="match status" value="1"/>
</dbReference>
<feature type="compositionally biased region" description="Low complexity" evidence="1">
    <location>
        <begin position="23"/>
        <end position="33"/>
    </location>
</feature>
<accession>A0A6J6TDX4</accession>
<sequence>MRLPKAIFVALAVSALVVSACSSGSSESASPVATTPAAESVEAAETPGDYKIGDTGPGGGIVFFDAGSVQPWGRFLEAGPQLAPTEWCGEDWELDIPGTMTAIGSGAANTKLMADACKAGAATSVIEFDGGGKTDWFLPSKDELNLLYEQRDTVGGFGIGNDGSSFDAYWSSTQSDAGTTGFTDVVWTQYFDGGEQQGNDCKCNLYGVRPVRAF</sequence>
<reference evidence="2" key="1">
    <citation type="submission" date="2020-05" db="EMBL/GenBank/DDBJ databases">
        <authorList>
            <person name="Chiriac C."/>
            <person name="Salcher M."/>
            <person name="Ghai R."/>
            <person name="Kavagutti S V."/>
        </authorList>
    </citation>
    <scope>NUCLEOTIDE SEQUENCE</scope>
</reference>
<dbReference type="EMBL" id="CAEZZA010000066">
    <property type="protein sequence ID" value="CAB4745602.1"/>
    <property type="molecule type" value="Genomic_DNA"/>
</dbReference>
<name>A0A6J6TDX4_9ZZZZ</name>
<feature type="region of interest" description="Disordered" evidence="1">
    <location>
        <begin position="23"/>
        <end position="51"/>
    </location>
</feature>
<protein>
    <submittedName>
        <fullName evidence="2">Unannotated protein</fullName>
    </submittedName>
</protein>
<evidence type="ECO:0000313" key="2">
    <source>
        <dbReference type="EMBL" id="CAB4745602.1"/>
    </source>
</evidence>
<evidence type="ECO:0000256" key="1">
    <source>
        <dbReference type="SAM" id="MobiDB-lite"/>
    </source>
</evidence>